<dbReference type="AlphaFoldDB" id="A0A0L9U414"/>
<name>A0A0L9U414_PHAAN</name>
<dbReference type="Proteomes" id="UP000053144">
    <property type="component" value="Chromosome 3"/>
</dbReference>
<protein>
    <submittedName>
        <fullName evidence="2">Uncharacterized protein</fullName>
    </submittedName>
</protein>
<reference evidence="3" key="1">
    <citation type="journal article" date="2015" name="Proc. Natl. Acad. Sci. U.S.A.">
        <title>Genome sequencing of adzuki bean (Vigna angularis) provides insight into high starch and low fat accumulation and domestication.</title>
        <authorList>
            <person name="Yang K."/>
            <person name="Tian Z."/>
            <person name="Chen C."/>
            <person name="Luo L."/>
            <person name="Zhao B."/>
            <person name="Wang Z."/>
            <person name="Yu L."/>
            <person name="Li Y."/>
            <person name="Sun Y."/>
            <person name="Li W."/>
            <person name="Chen Y."/>
            <person name="Li Y."/>
            <person name="Zhang Y."/>
            <person name="Ai D."/>
            <person name="Zhao J."/>
            <person name="Shang C."/>
            <person name="Ma Y."/>
            <person name="Wu B."/>
            <person name="Wang M."/>
            <person name="Gao L."/>
            <person name="Sun D."/>
            <person name="Zhang P."/>
            <person name="Guo F."/>
            <person name="Wang W."/>
            <person name="Li Y."/>
            <person name="Wang J."/>
            <person name="Varshney R.K."/>
            <person name="Wang J."/>
            <person name="Ling H.Q."/>
            <person name="Wan P."/>
        </authorList>
    </citation>
    <scope>NUCLEOTIDE SEQUENCE</scope>
    <source>
        <strain evidence="3">cv. Jingnong 6</strain>
    </source>
</reference>
<accession>A0A0L9U414</accession>
<gene>
    <name evidence="2" type="ORF">LR48_Vigan03g088800</name>
</gene>
<feature type="compositionally biased region" description="Basic and acidic residues" evidence="1">
    <location>
        <begin position="133"/>
        <end position="142"/>
    </location>
</feature>
<feature type="region of interest" description="Disordered" evidence="1">
    <location>
        <begin position="133"/>
        <end position="157"/>
    </location>
</feature>
<sequence length="157" mass="18074">MKACLESIFKRASSSHPSRDRGKAVEAARNADPSGWISDEETRERFLRGKRIKNVVEVIKDHMIEAGLNQAQYLPYAVFTMKGWCFNDEEDLVQSSGSTPTFNEDHTNFIPETNFERFVVEQFKNISKRLMKLEKKDKKDSSTENTDEDSMNISDTK</sequence>
<evidence type="ECO:0000313" key="2">
    <source>
        <dbReference type="EMBL" id="KOM37506.1"/>
    </source>
</evidence>
<dbReference type="EMBL" id="CM003373">
    <property type="protein sequence ID" value="KOM37506.1"/>
    <property type="molecule type" value="Genomic_DNA"/>
</dbReference>
<dbReference type="Gramene" id="KOM37506">
    <property type="protein sequence ID" value="KOM37506"/>
    <property type="gene ID" value="LR48_Vigan03g088800"/>
</dbReference>
<proteinExistence type="predicted"/>
<evidence type="ECO:0000313" key="3">
    <source>
        <dbReference type="Proteomes" id="UP000053144"/>
    </source>
</evidence>
<organism evidence="2 3">
    <name type="scientific">Phaseolus angularis</name>
    <name type="common">Azuki bean</name>
    <name type="synonym">Vigna angularis</name>
    <dbReference type="NCBI Taxonomy" id="3914"/>
    <lineage>
        <taxon>Eukaryota</taxon>
        <taxon>Viridiplantae</taxon>
        <taxon>Streptophyta</taxon>
        <taxon>Embryophyta</taxon>
        <taxon>Tracheophyta</taxon>
        <taxon>Spermatophyta</taxon>
        <taxon>Magnoliopsida</taxon>
        <taxon>eudicotyledons</taxon>
        <taxon>Gunneridae</taxon>
        <taxon>Pentapetalae</taxon>
        <taxon>rosids</taxon>
        <taxon>fabids</taxon>
        <taxon>Fabales</taxon>
        <taxon>Fabaceae</taxon>
        <taxon>Papilionoideae</taxon>
        <taxon>50 kb inversion clade</taxon>
        <taxon>NPAAA clade</taxon>
        <taxon>indigoferoid/millettioid clade</taxon>
        <taxon>Phaseoleae</taxon>
        <taxon>Vigna</taxon>
    </lineage>
</organism>
<evidence type="ECO:0000256" key="1">
    <source>
        <dbReference type="SAM" id="MobiDB-lite"/>
    </source>
</evidence>